<dbReference type="PANTHER" id="PTHR33371:SF18">
    <property type="entry name" value="MCE-FAMILY PROTEIN MCE3C"/>
    <property type="match status" value="1"/>
</dbReference>
<dbReference type="Pfam" id="PF11887">
    <property type="entry name" value="Mce4_CUP1"/>
    <property type="match status" value="1"/>
</dbReference>
<evidence type="ECO:0000313" key="5">
    <source>
        <dbReference type="Proteomes" id="UP001428817"/>
    </source>
</evidence>
<proteinExistence type="predicted"/>
<evidence type="ECO:0000313" key="4">
    <source>
        <dbReference type="EMBL" id="GAA5149757.1"/>
    </source>
</evidence>
<keyword evidence="1" id="KW-1133">Transmembrane helix</keyword>
<comment type="caution">
    <text evidence="4">The sequence shown here is derived from an EMBL/GenBank/DDBJ whole genome shotgun (WGS) entry which is preliminary data.</text>
</comment>
<feature type="transmembrane region" description="Helical" evidence="1">
    <location>
        <begin position="12"/>
        <end position="31"/>
    </location>
</feature>
<feature type="domain" description="Mce/MlaD" evidence="2">
    <location>
        <begin position="40"/>
        <end position="113"/>
    </location>
</feature>
<dbReference type="PANTHER" id="PTHR33371">
    <property type="entry name" value="INTERMEMBRANE PHOSPHOLIPID TRANSPORT SYSTEM BINDING PROTEIN MLAD-RELATED"/>
    <property type="match status" value="1"/>
</dbReference>
<feature type="domain" description="Mammalian cell entry C-terminal" evidence="3">
    <location>
        <begin position="122"/>
        <end position="301"/>
    </location>
</feature>
<dbReference type="InterPro" id="IPR003399">
    <property type="entry name" value="Mce/MlaD"/>
</dbReference>
<evidence type="ECO:0000259" key="2">
    <source>
        <dbReference type="Pfam" id="PF02470"/>
    </source>
</evidence>
<dbReference type="EMBL" id="BAABJP010000004">
    <property type="protein sequence ID" value="GAA5149757.1"/>
    <property type="molecule type" value="Genomic_DNA"/>
</dbReference>
<dbReference type="PRINTS" id="PR01782">
    <property type="entry name" value="MCEVIRFACTOR"/>
</dbReference>
<reference evidence="5" key="1">
    <citation type="journal article" date="2019" name="Int. J. Syst. Evol. Microbiol.">
        <title>The Global Catalogue of Microorganisms (GCM) 10K type strain sequencing project: providing services to taxonomists for standard genome sequencing and annotation.</title>
        <authorList>
            <consortium name="The Broad Institute Genomics Platform"/>
            <consortium name="The Broad Institute Genome Sequencing Center for Infectious Disease"/>
            <person name="Wu L."/>
            <person name="Ma J."/>
        </authorList>
    </citation>
    <scope>NUCLEOTIDE SEQUENCE [LARGE SCALE GENOMIC DNA]</scope>
    <source>
        <strain evidence="5">JCM 18303</strain>
    </source>
</reference>
<protein>
    <submittedName>
        <fullName evidence="4">MCE family protein</fullName>
    </submittedName>
</protein>
<dbReference type="NCBIfam" id="TIGR00996">
    <property type="entry name" value="Mtu_fam_mce"/>
    <property type="match status" value="1"/>
</dbReference>
<name>A0ABP9PNV3_9PSEU</name>
<dbReference type="Pfam" id="PF02470">
    <property type="entry name" value="MlaD"/>
    <property type="match status" value="1"/>
</dbReference>
<sequence>MATPFSERNPIVIGLVSMVAIAALLFVAYRVDALPVIGSGPEYQAEFSEAAGLATSNEVRVAGVKVGKVTGVELAGDHVLVTFRAKGVKIGDASTASIQIKTLLGDKFLSVEPAGDKELSKPIPRERTVAPYDVVQAFNQLSDTVRELDTNQLAGSLRTLSETFKDTPDEVRTSLDGLSRLSVTIASRDAQLAHLLDGTNQATHLLANRNEDINRILSDGAKLLDELHNRERAIKQLLDGTRDLSRELRGLIKDNEKQIGPTLDRLDRLTRTLEKHLDELTTGTRKLAPFASIFGNAIGNGHWVDNYIDGFVPDAATVPNTGQLPSGPLPRLGGDK</sequence>
<accession>A0ABP9PNV3</accession>
<keyword evidence="1" id="KW-0812">Transmembrane</keyword>
<dbReference type="InterPro" id="IPR005693">
    <property type="entry name" value="Mce"/>
</dbReference>
<dbReference type="Proteomes" id="UP001428817">
    <property type="component" value="Unassembled WGS sequence"/>
</dbReference>
<dbReference type="InterPro" id="IPR052336">
    <property type="entry name" value="MlaD_Phospholipid_Transporter"/>
</dbReference>
<dbReference type="InterPro" id="IPR024516">
    <property type="entry name" value="Mce_C"/>
</dbReference>
<organism evidence="4 5">
    <name type="scientific">Pseudonocardia eucalypti</name>
    <dbReference type="NCBI Taxonomy" id="648755"/>
    <lineage>
        <taxon>Bacteria</taxon>
        <taxon>Bacillati</taxon>
        <taxon>Actinomycetota</taxon>
        <taxon>Actinomycetes</taxon>
        <taxon>Pseudonocardiales</taxon>
        <taxon>Pseudonocardiaceae</taxon>
        <taxon>Pseudonocardia</taxon>
    </lineage>
</organism>
<keyword evidence="1" id="KW-0472">Membrane</keyword>
<gene>
    <name evidence="4" type="ORF">GCM10023321_14140</name>
</gene>
<evidence type="ECO:0000259" key="3">
    <source>
        <dbReference type="Pfam" id="PF11887"/>
    </source>
</evidence>
<evidence type="ECO:0000256" key="1">
    <source>
        <dbReference type="SAM" id="Phobius"/>
    </source>
</evidence>
<keyword evidence="5" id="KW-1185">Reference proteome</keyword>